<evidence type="ECO:0000256" key="1">
    <source>
        <dbReference type="ARBA" id="ARBA00000013"/>
    </source>
</evidence>
<dbReference type="NCBIfam" id="TIGR00197">
    <property type="entry name" value="yjeF_nterm"/>
    <property type="match status" value="1"/>
</dbReference>
<dbReference type="Pfam" id="PF03853">
    <property type="entry name" value="YjeF_N"/>
    <property type="match status" value="1"/>
</dbReference>
<dbReference type="GO" id="GO:0000166">
    <property type="term" value="F:nucleotide binding"/>
    <property type="evidence" value="ECO:0007669"/>
    <property type="project" value="UniProtKB-KW"/>
</dbReference>
<dbReference type="GO" id="GO:0005739">
    <property type="term" value="C:mitochondrion"/>
    <property type="evidence" value="ECO:0007669"/>
    <property type="project" value="TreeGrafter"/>
</dbReference>
<feature type="binding site" evidence="10">
    <location>
        <position position="195"/>
    </location>
    <ligand>
        <name>K(+)</name>
        <dbReference type="ChEBI" id="CHEBI:29103"/>
    </ligand>
</feature>
<sequence>MRYGLFFSAIASTSIGGRARALSYKFPFPSRTKLSLASTAVALCSVASGSLGDSSTSGSSCAPSAPMTGTGYLNAVDAAALDEELMSTPGFSLEQLMELAGLAVAEAVYQGIPPLMNHEGPKRKILVICGPGNNGGDGLVAARHLYFFGYDCVVVYPKQPKKQHFINLVKQCEDVGIFVREEMPSDIHAYDSIVDSIFGFSFKGEPREPFATILHQLKEVQEADNTVQILSVDVPSGWNVDEGDVANTGFVPDMLISLTAPKLCTKEFTGRHFIGGRFLPPKVANKYHVQMPPYEGVSQVIEVTREHIEGASQAAKESTAPTSDDSWREEYAAYLGKKYQTSEADTAPPAFAKKTDGNGNDNDNSESSKESWDVQYAAYCEEKEARLAEEDAKHREALRKERFE</sequence>
<dbReference type="Gene3D" id="3.40.50.10260">
    <property type="entry name" value="YjeF N-terminal domain"/>
    <property type="match status" value="1"/>
</dbReference>
<evidence type="ECO:0000256" key="5">
    <source>
        <dbReference type="ARBA" id="ARBA00022741"/>
    </source>
</evidence>
<comment type="catalytic activity">
    <reaction evidence="2 10">
        <text>(6R)-NADPHX = (6S)-NADPHX</text>
        <dbReference type="Rhea" id="RHEA:32227"/>
        <dbReference type="ChEBI" id="CHEBI:64076"/>
        <dbReference type="ChEBI" id="CHEBI:64077"/>
        <dbReference type="EC" id="5.1.99.6"/>
    </reaction>
</comment>
<dbReference type="EMBL" id="HBIX01000877">
    <property type="protein sequence ID" value="CAE0707948.1"/>
    <property type="molecule type" value="Transcribed_RNA"/>
</dbReference>
<dbReference type="GO" id="GO:0046872">
    <property type="term" value="F:metal ion binding"/>
    <property type="evidence" value="ECO:0007669"/>
    <property type="project" value="UniProtKB-KW"/>
</dbReference>
<comment type="caution">
    <text evidence="10">Lacks conserved residue(s) required for the propagation of feature annotation.</text>
</comment>
<keyword evidence="7 10" id="KW-0630">Potassium</keyword>
<protein>
    <recommendedName>
        <fullName evidence="3 10">NAD(P)H-hydrate epimerase</fullName>
        <ecNumber evidence="3 10">5.1.99.6</ecNumber>
    </recommendedName>
    <alternativeName>
        <fullName evidence="10">NAD(P)HX epimerase</fullName>
    </alternativeName>
</protein>
<evidence type="ECO:0000313" key="13">
    <source>
        <dbReference type="EMBL" id="CAE0707948.1"/>
    </source>
</evidence>
<feature type="binding site" evidence="10">
    <location>
        <position position="134"/>
    </location>
    <ligand>
        <name>K(+)</name>
        <dbReference type="ChEBI" id="CHEBI:29103"/>
    </ligand>
</feature>
<evidence type="ECO:0000256" key="2">
    <source>
        <dbReference type="ARBA" id="ARBA00000909"/>
    </source>
</evidence>
<evidence type="ECO:0000256" key="11">
    <source>
        <dbReference type="SAM" id="MobiDB-lite"/>
    </source>
</evidence>
<keyword evidence="6" id="KW-0521">NADP</keyword>
<feature type="binding site" evidence="10">
    <location>
        <begin position="199"/>
        <end position="205"/>
    </location>
    <ligand>
        <name>(6S)-NADPHX</name>
        <dbReference type="ChEBI" id="CHEBI:64076"/>
    </ligand>
</feature>
<dbReference type="InterPro" id="IPR036652">
    <property type="entry name" value="YjeF_N_dom_sf"/>
</dbReference>
<evidence type="ECO:0000256" key="9">
    <source>
        <dbReference type="ARBA" id="ARBA00023235"/>
    </source>
</evidence>
<organism evidence="13">
    <name type="scientific">Pseudo-nitzschia australis</name>
    <dbReference type="NCBI Taxonomy" id="44445"/>
    <lineage>
        <taxon>Eukaryota</taxon>
        <taxon>Sar</taxon>
        <taxon>Stramenopiles</taxon>
        <taxon>Ochrophyta</taxon>
        <taxon>Bacillariophyta</taxon>
        <taxon>Bacillariophyceae</taxon>
        <taxon>Bacillariophycidae</taxon>
        <taxon>Bacillariales</taxon>
        <taxon>Bacillariaceae</taxon>
        <taxon>Pseudo-nitzschia</taxon>
    </lineage>
</organism>
<feature type="binding site" evidence="10">
    <location>
        <begin position="133"/>
        <end position="137"/>
    </location>
    <ligand>
        <name>(6S)-NADPHX</name>
        <dbReference type="ChEBI" id="CHEBI:64076"/>
    </ligand>
</feature>
<accession>A0A7S4EEA5</accession>
<dbReference type="InterPro" id="IPR032976">
    <property type="entry name" value="YJEFN_prot_NAXE-like"/>
</dbReference>
<comment type="similarity">
    <text evidence="10">Belongs to the NnrE/AIBP family.</text>
</comment>
<comment type="catalytic activity">
    <reaction evidence="1 10">
        <text>(6R)-NADHX = (6S)-NADHX</text>
        <dbReference type="Rhea" id="RHEA:32215"/>
        <dbReference type="ChEBI" id="CHEBI:64074"/>
        <dbReference type="ChEBI" id="CHEBI:64075"/>
        <dbReference type="EC" id="5.1.99.6"/>
    </reaction>
</comment>
<reference evidence="13" key="1">
    <citation type="submission" date="2021-01" db="EMBL/GenBank/DDBJ databases">
        <authorList>
            <person name="Corre E."/>
            <person name="Pelletier E."/>
            <person name="Niang G."/>
            <person name="Scheremetjew M."/>
            <person name="Finn R."/>
            <person name="Kale V."/>
            <person name="Holt S."/>
            <person name="Cochrane G."/>
            <person name="Meng A."/>
            <person name="Brown T."/>
            <person name="Cohen L."/>
        </authorList>
    </citation>
    <scope>NUCLEOTIDE SEQUENCE</scope>
    <source>
        <strain evidence="13">10249 10 AB</strain>
    </source>
</reference>
<feature type="binding site" evidence="10">
    <location>
        <position position="233"/>
    </location>
    <ligand>
        <name>(6S)-NADPHX</name>
        <dbReference type="ChEBI" id="CHEBI:64076"/>
    </ligand>
</feature>
<comment type="function">
    <text evidence="10">Catalyzes the epimerization of the S- and R-forms of NAD(P)HX, a damaged form of NAD(P)H that is a result of enzymatic or heat-dependent hydration. This is a prerequisite for the S-specific NAD(P)H-hydrate dehydratase to allow the repair of both epimers of NAD(P)HX.</text>
</comment>
<gene>
    <name evidence="13" type="ORF">PAUS00366_LOCUS668</name>
</gene>
<evidence type="ECO:0000256" key="10">
    <source>
        <dbReference type="HAMAP-Rule" id="MF_03159"/>
    </source>
</evidence>
<evidence type="ECO:0000256" key="6">
    <source>
        <dbReference type="ARBA" id="ARBA00022857"/>
    </source>
</evidence>
<dbReference type="GO" id="GO:0052856">
    <property type="term" value="F:NAD(P)HX epimerase activity"/>
    <property type="evidence" value="ECO:0007669"/>
    <property type="project" value="UniProtKB-UniRule"/>
</dbReference>
<dbReference type="PANTHER" id="PTHR13232:SF10">
    <property type="entry name" value="NAD(P)H-HYDRATE EPIMERASE"/>
    <property type="match status" value="1"/>
</dbReference>
<dbReference type="AlphaFoldDB" id="A0A7S4EEA5"/>
<dbReference type="EC" id="5.1.99.6" evidence="3 10"/>
<comment type="cofactor">
    <cofactor evidence="10">
        <name>K(+)</name>
        <dbReference type="ChEBI" id="CHEBI:29103"/>
    </cofactor>
    <text evidence="10">Binds 1 potassium ion per subunit.</text>
</comment>
<dbReference type="PROSITE" id="PS51385">
    <property type="entry name" value="YJEF_N"/>
    <property type="match status" value="1"/>
</dbReference>
<dbReference type="SUPFAM" id="SSF64153">
    <property type="entry name" value="YjeF N-terminal domain-like"/>
    <property type="match status" value="1"/>
</dbReference>
<evidence type="ECO:0000256" key="3">
    <source>
        <dbReference type="ARBA" id="ARBA00012228"/>
    </source>
</evidence>
<feature type="region of interest" description="Disordered" evidence="11">
    <location>
        <begin position="341"/>
        <end position="373"/>
    </location>
</feature>
<keyword evidence="4 10" id="KW-0479">Metal-binding</keyword>
<evidence type="ECO:0000256" key="4">
    <source>
        <dbReference type="ARBA" id="ARBA00022723"/>
    </source>
</evidence>
<dbReference type="InterPro" id="IPR004443">
    <property type="entry name" value="YjeF_N_dom"/>
</dbReference>
<feature type="domain" description="YjeF N-terminal" evidence="12">
    <location>
        <begin position="78"/>
        <end position="291"/>
    </location>
</feature>
<evidence type="ECO:0000256" key="7">
    <source>
        <dbReference type="ARBA" id="ARBA00022958"/>
    </source>
</evidence>
<proteinExistence type="inferred from homology"/>
<keyword evidence="8 10" id="KW-0520">NAD</keyword>
<feature type="binding site" evidence="10">
    <location>
        <position position="236"/>
    </location>
    <ligand>
        <name>K(+)</name>
        <dbReference type="ChEBI" id="CHEBI:29103"/>
    </ligand>
</feature>
<evidence type="ECO:0000259" key="12">
    <source>
        <dbReference type="PROSITE" id="PS51385"/>
    </source>
</evidence>
<keyword evidence="5 10" id="KW-0547">Nucleotide-binding</keyword>
<name>A0A7S4EEA5_9STRA</name>
<evidence type="ECO:0000256" key="8">
    <source>
        <dbReference type="ARBA" id="ARBA00023027"/>
    </source>
</evidence>
<dbReference type="HAMAP" id="MF_01966">
    <property type="entry name" value="NADHX_epimerase"/>
    <property type="match status" value="1"/>
</dbReference>
<dbReference type="PANTHER" id="PTHR13232">
    <property type="entry name" value="NAD(P)H-HYDRATE EPIMERASE"/>
    <property type="match status" value="1"/>
</dbReference>
<keyword evidence="9 10" id="KW-0413">Isomerase</keyword>